<dbReference type="EMBL" id="UINC01004694">
    <property type="protein sequence ID" value="SVA16194.1"/>
    <property type="molecule type" value="Genomic_DNA"/>
</dbReference>
<evidence type="ECO:0000313" key="3">
    <source>
        <dbReference type="EMBL" id="SVA16194.1"/>
    </source>
</evidence>
<dbReference type="SUPFAM" id="SSF103473">
    <property type="entry name" value="MFS general substrate transporter"/>
    <property type="match status" value="1"/>
</dbReference>
<gene>
    <name evidence="3" type="ORF">METZ01_LOCUS69048</name>
</gene>
<keyword evidence="1" id="KW-1133">Transmembrane helix</keyword>
<feature type="domain" description="Major facilitator superfamily (MFS) profile" evidence="2">
    <location>
        <begin position="47"/>
        <end position="290"/>
    </location>
</feature>
<dbReference type="PANTHER" id="PTHR23528">
    <property type="match status" value="1"/>
</dbReference>
<reference evidence="3" key="1">
    <citation type="submission" date="2018-05" db="EMBL/GenBank/DDBJ databases">
        <authorList>
            <person name="Lanie J.A."/>
            <person name="Ng W.-L."/>
            <person name="Kazmierczak K.M."/>
            <person name="Andrzejewski T.M."/>
            <person name="Davidsen T.M."/>
            <person name="Wayne K.J."/>
            <person name="Tettelin H."/>
            <person name="Glass J.I."/>
            <person name="Rusch D."/>
            <person name="Podicherti R."/>
            <person name="Tsui H.-C.T."/>
            <person name="Winkler M.E."/>
        </authorList>
    </citation>
    <scope>NUCLEOTIDE SEQUENCE</scope>
</reference>
<feature type="transmembrane region" description="Helical" evidence="1">
    <location>
        <begin position="143"/>
        <end position="164"/>
    </location>
</feature>
<dbReference type="Pfam" id="PF07690">
    <property type="entry name" value="MFS_1"/>
    <property type="match status" value="1"/>
</dbReference>
<evidence type="ECO:0000259" key="2">
    <source>
        <dbReference type="PROSITE" id="PS50850"/>
    </source>
</evidence>
<feature type="non-terminal residue" evidence="3">
    <location>
        <position position="290"/>
    </location>
</feature>
<dbReference type="InterPro" id="IPR036259">
    <property type="entry name" value="MFS_trans_sf"/>
</dbReference>
<keyword evidence="1" id="KW-0812">Transmembrane</keyword>
<feature type="transmembrane region" description="Helical" evidence="1">
    <location>
        <begin position="39"/>
        <end position="63"/>
    </location>
</feature>
<dbReference type="InterPro" id="IPR020846">
    <property type="entry name" value="MFS_dom"/>
</dbReference>
<dbReference type="GO" id="GO:0022857">
    <property type="term" value="F:transmembrane transporter activity"/>
    <property type="evidence" value="ECO:0007669"/>
    <property type="project" value="InterPro"/>
</dbReference>
<keyword evidence="1" id="KW-0472">Membrane</keyword>
<organism evidence="3">
    <name type="scientific">marine metagenome</name>
    <dbReference type="NCBI Taxonomy" id="408172"/>
    <lineage>
        <taxon>unclassified sequences</taxon>
        <taxon>metagenomes</taxon>
        <taxon>ecological metagenomes</taxon>
    </lineage>
</organism>
<feature type="transmembrane region" description="Helical" evidence="1">
    <location>
        <begin position="185"/>
        <end position="204"/>
    </location>
</feature>
<feature type="transmembrane region" description="Helical" evidence="1">
    <location>
        <begin position="269"/>
        <end position="289"/>
    </location>
</feature>
<dbReference type="Gene3D" id="1.20.1250.20">
    <property type="entry name" value="MFS general substrate transporter like domains"/>
    <property type="match status" value="1"/>
</dbReference>
<dbReference type="PROSITE" id="PS50850">
    <property type="entry name" value="MFS"/>
    <property type="match status" value="1"/>
</dbReference>
<sequence>MGKQRLRNIRKPFGIWSHRSPLKRAISDFRLGTRSFTNLSLYSFGLSGLWTAVGSVILPFKILEVLEIDTINVFGQILDKNGALGVMSLMGLPMGAMIQLISGSISDHSNRLGKRLPYLLFGGIGLAISTVLLGFATTFVSLFLIYMAIQIFGNAGQGPANALIIDHVPPRRRGEASGVLNLWRLLGAGIVTVIVLQFMANYQLGAAPQWLWYSITFMVVVLIASTLWTTLSIRPGAKFKNTSISRNFTLQNPPLDNDKPKPRVNLSKSYIIFLIALAFSIAALSSLQIY</sequence>
<evidence type="ECO:0000256" key="1">
    <source>
        <dbReference type="SAM" id="Phobius"/>
    </source>
</evidence>
<name>A0A381TK90_9ZZZZ</name>
<dbReference type="InterPro" id="IPR011701">
    <property type="entry name" value="MFS"/>
</dbReference>
<feature type="transmembrane region" description="Helical" evidence="1">
    <location>
        <begin position="118"/>
        <end position="137"/>
    </location>
</feature>
<dbReference type="PANTHER" id="PTHR23528:SF1">
    <property type="entry name" value="MAJOR FACILITATOR SUPERFAMILY (MFS) PROFILE DOMAIN-CONTAINING PROTEIN"/>
    <property type="match status" value="1"/>
</dbReference>
<proteinExistence type="predicted"/>
<feature type="transmembrane region" description="Helical" evidence="1">
    <location>
        <begin position="83"/>
        <end position="106"/>
    </location>
</feature>
<feature type="transmembrane region" description="Helical" evidence="1">
    <location>
        <begin position="210"/>
        <end position="231"/>
    </location>
</feature>
<accession>A0A381TK90</accession>
<protein>
    <recommendedName>
        <fullName evidence="2">Major facilitator superfamily (MFS) profile domain-containing protein</fullName>
    </recommendedName>
</protein>
<dbReference type="AlphaFoldDB" id="A0A381TK90"/>